<dbReference type="Pfam" id="PF13609">
    <property type="entry name" value="Porin_4"/>
    <property type="match status" value="1"/>
</dbReference>
<feature type="domain" description="Porin" evidence="2">
    <location>
        <begin position="10"/>
        <end position="379"/>
    </location>
</feature>
<dbReference type="Gene3D" id="2.40.160.10">
    <property type="entry name" value="Porin"/>
    <property type="match status" value="1"/>
</dbReference>
<dbReference type="GO" id="GO:0016020">
    <property type="term" value="C:membrane"/>
    <property type="evidence" value="ECO:0007669"/>
    <property type="project" value="InterPro"/>
</dbReference>
<keyword evidence="1" id="KW-0732">Signal</keyword>
<dbReference type="InterPro" id="IPR033900">
    <property type="entry name" value="Gram_neg_porin_domain"/>
</dbReference>
<gene>
    <name evidence="3" type="ORF">CWC05_07710</name>
</gene>
<protein>
    <recommendedName>
        <fullName evidence="2">Porin domain-containing protein</fullName>
    </recommendedName>
</protein>
<evidence type="ECO:0000313" key="4">
    <source>
        <dbReference type="Proteomes" id="UP000305874"/>
    </source>
</evidence>
<proteinExistence type="predicted"/>
<organism evidence="3 4">
    <name type="scientific">Pseudoalteromonas ruthenica</name>
    <dbReference type="NCBI Taxonomy" id="151081"/>
    <lineage>
        <taxon>Bacteria</taxon>
        <taxon>Pseudomonadati</taxon>
        <taxon>Pseudomonadota</taxon>
        <taxon>Gammaproteobacteria</taxon>
        <taxon>Alteromonadales</taxon>
        <taxon>Pseudoalteromonadaceae</taxon>
        <taxon>Pseudoalteromonas</taxon>
    </lineage>
</organism>
<dbReference type="Proteomes" id="UP000305874">
    <property type="component" value="Unassembled WGS sequence"/>
</dbReference>
<sequence length="396" mass="44606">MKKSLLGLSVAAALMSSPSFAEVRINGFASIVGGQTLDDDDTLYGYENDFDMKQESKFALQVSADLQERLSATAQIIARGENDFDAEFEWAYLTYELSDNSQLSAGKMRIPFYRYSDFLDVGYAYRWVRPPQSVYNLTFSTYEGLSYLYNSNIGDWESSLQLMYGAVDDDIAAVTDSDRVEIKDAVGFNWTLSRDWFTARAAYIISEVSIDLSNSDQINNLLAGIESYGFSAQAQDLAIEEDDSYFAAIGFGVDYDNFLFDAEYTEWEIEDSFLAKQRQYYASVGYRIDDWTVHFTYENNDDENDSSELNTIPAQIQTPNGPINVSTNPSDPNAPLLRDATNFVLLSQRAESNTYTIGARYNFHPSAAFKIDVSRFDDDITNTEVELVSMGVDLVF</sequence>
<evidence type="ECO:0000313" key="3">
    <source>
        <dbReference type="EMBL" id="TMP87727.1"/>
    </source>
</evidence>
<dbReference type="GO" id="GO:0015288">
    <property type="term" value="F:porin activity"/>
    <property type="evidence" value="ECO:0007669"/>
    <property type="project" value="InterPro"/>
</dbReference>
<name>A0A5S3Z820_9GAMM</name>
<dbReference type="AlphaFoldDB" id="A0A5S3Z820"/>
<dbReference type="RefSeq" id="WP_138547852.1">
    <property type="nucleotide sequence ID" value="NZ_PNCG01000005.1"/>
</dbReference>
<comment type="caution">
    <text evidence="3">The sequence shown here is derived from an EMBL/GenBank/DDBJ whole genome shotgun (WGS) entry which is preliminary data.</text>
</comment>
<reference evidence="4" key="2">
    <citation type="submission" date="2019-06" db="EMBL/GenBank/DDBJ databases">
        <title>Co-occurence of chitin degradation, pigmentation and bioactivity in marine Pseudoalteromonas.</title>
        <authorList>
            <person name="Sonnenschein E.C."/>
            <person name="Bech P.K."/>
        </authorList>
    </citation>
    <scope>NUCLEOTIDE SEQUENCE [LARGE SCALE GENOMIC DNA]</scope>
    <source>
        <strain evidence="4">S2897</strain>
    </source>
</reference>
<feature type="signal peptide" evidence="1">
    <location>
        <begin position="1"/>
        <end position="21"/>
    </location>
</feature>
<evidence type="ECO:0000256" key="1">
    <source>
        <dbReference type="SAM" id="SignalP"/>
    </source>
</evidence>
<feature type="chain" id="PRO_5024404812" description="Porin domain-containing protein" evidence="1">
    <location>
        <begin position="22"/>
        <end position="396"/>
    </location>
</feature>
<reference evidence="3 4" key="1">
    <citation type="submission" date="2017-12" db="EMBL/GenBank/DDBJ databases">
        <authorList>
            <person name="Paulsen S."/>
            <person name="Gram L.K."/>
        </authorList>
    </citation>
    <scope>NUCLEOTIDE SEQUENCE [LARGE SCALE GENOMIC DNA]</scope>
    <source>
        <strain evidence="3 4">S2897</strain>
    </source>
</reference>
<dbReference type="SUPFAM" id="SSF56935">
    <property type="entry name" value="Porins"/>
    <property type="match status" value="1"/>
</dbReference>
<dbReference type="EMBL" id="PNCG01000005">
    <property type="protein sequence ID" value="TMP87727.1"/>
    <property type="molecule type" value="Genomic_DNA"/>
</dbReference>
<evidence type="ECO:0000259" key="2">
    <source>
        <dbReference type="Pfam" id="PF13609"/>
    </source>
</evidence>
<dbReference type="STRING" id="151081.TW72_04805"/>
<accession>A0A5S3Z820</accession>
<dbReference type="InterPro" id="IPR023614">
    <property type="entry name" value="Porin_dom_sf"/>
</dbReference>